<accession>A0A6G1K3X2</accession>
<sequence>MHACCSWQLAVGSWQSRHTPITHHTPHITHHTSHTTHHTTHGTRQHLERYLHAPANVGVRRCVCVWVWRGFGQLDSWTVGQLDSWTVGQLVIRFACLPPLACLGPLGWNAPLIHALNAPVCAERRRCLPHPSPWVPDPRLDLHALCTSCTKRSRELGWSMSYISIYPHEPPWPAALRLSESRSMPDSALPTPVYP</sequence>
<gene>
    <name evidence="1" type="ORF">K504DRAFT_57576</name>
</gene>
<dbReference type="EMBL" id="MU005774">
    <property type="protein sequence ID" value="KAF2707450.1"/>
    <property type="molecule type" value="Genomic_DNA"/>
</dbReference>
<organism evidence="1 2">
    <name type="scientific">Pleomassaria siparia CBS 279.74</name>
    <dbReference type="NCBI Taxonomy" id="1314801"/>
    <lineage>
        <taxon>Eukaryota</taxon>
        <taxon>Fungi</taxon>
        <taxon>Dikarya</taxon>
        <taxon>Ascomycota</taxon>
        <taxon>Pezizomycotina</taxon>
        <taxon>Dothideomycetes</taxon>
        <taxon>Pleosporomycetidae</taxon>
        <taxon>Pleosporales</taxon>
        <taxon>Pleomassariaceae</taxon>
        <taxon>Pleomassaria</taxon>
    </lineage>
</organism>
<proteinExistence type="predicted"/>
<keyword evidence="2" id="KW-1185">Reference proteome</keyword>
<protein>
    <submittedName>
        <fullName evidence="1">Uncharacterized protein</fullName>
    </submittedName>
</protein>
<evidence type="ECO:0000313" key="2">
    <source>
        <dbReference type="Proteomes" id="UP000799428"/>
    </source>
</evidence>
<name>A0A6G1K3X2_9PLEO</name>
<dbReference type="AlphaFoldDB" id="A0A6G1K3X2"/>
<evidence type="ECO:0000313" key="1">
    <source>
        <dbReference type="EMBL" id="KAF2707450.1"/>
    </source>
</evidence>
<reference evidence="1" key="1">
    <citation type="journal article" date="2020" name="Stud. Mycol.">
        <title>101 Dothideomycetes genomes: a test case for predicting lifestyles and emergence of pathogens.</title>
        <authorList>
            <person name="Haridas S."/>
            <person name="Albert R."/>
            <person name="Binder M."/>
            <person name="Bloem J."/>
            <person name="Labutti K."/>
            <person name="Salamov A."/>
            <person name="Andreopoulos B."/>
            <person name="Baker S."/>
            <person name="Barry K."/>
            <person name="Bills G."/>
            <person name="Bluhm B."/>
            <person name="Cannon C."/>
            <person name="Castanera R."/>
            <person name="Culley D."/>
            <person name="Daum C."/>
            <person name="Ezra D."/>
            <person name="Gonzalez J."/>
            <person name="Henrissat B."/>
            <person name="Kuo A."/>
            <person name="Liang C."/>
            <person name="Lipzen A."/>
            <person name="Lutzoni F."/>
            <person name="Magnuson J."/>
            <person name="Mondo S."/>
            <person name="Nolan M."/>
            <person name="Ohm R."/>
            <person name="Pangilinan J."/>
            <person name="Park H.-J."/>
            <person name="Ramirez L."/>
            <person name="Alfaro M."/>
            <person name="Sun H."/>
            <person name="Tritt A."/>
            <person name="Yoshinaga Y."/>
            <person name="Zwiers L.-H."/>
            <person name="Turgeon B."/>
            <person name="Goodwin S."/>
            <person name="Spatafora J."/>
            <person name="Crous P."/>
            <person name="Grigoriev I."/>
        </authorList>
    </citation>
    <scope>NUCLEOTIDE SEQUENCE</scope>
    <source>
        <strain evidence="1">CBS 279.74</strain>
    </source>
</reference>
<dbReference type="Proteomes" id="UP000799428">
    <property type="component" value="Unassembled WGS sequence"/>
</dbReference>